<reference evidence="2 3" key="1">
    <citation type="submission" date="2018-06" db="EMBL/GenBank/DDBJ databases">
        <title>Genomic Encyclopedia of Type Strains, Phase III (KMG-III): the genomes of soil and plant-associated and newly described type strains.</title>
        <authorList>
            <person name="Whitman W."/>
        </authorList>
    </citation>
    <scope>NUCLEOTIDE SEQUENCE [LARGE SCALE GENOMIC DNA]</scope>
    <source>
        <strain evidence="2 3">CGMCC 4.7090</strain>
    </source>
</reference>
<dbReference type="AlphaFoldDB" id="A0A327ZI82"/>
<feature type="transmembrane region" description="Helical" evidence="1">
    <location>
        <begin position="19"/>
        <end position="39"/>
    </location>
</feature>
<protein>
    <submittedName>
        <fullName evidence="2">Uncharacterized protein</fullName>
    </submittedName>
</protein>
<comment type="caution">
    <text evidence="2">The sequence shown here is derived from an EMBL/GenBank/DDBJ whole genome shotgun (WGS) entry which is preliminary data.</text>
</comment>
<evidence type="ECO:0000256" key="1">
    <source>
        <dbReference type="SAM" id="Phobius"/>
    </source>
</evidence>
<keyword evidence="1" id="KW-0472">Membrane</keyword>
<feature type="transmembrane region" description="Helical" evidence="1">
    <location>
        <begin position="369"/>
        <end position="388"/>
    </location>
</feature>
<keyword evidence="3" id="KW-1185">Reference proteome</keyword>
<feature type="transmembrane region" description="Helical" evidence="1">
    <location>
        <begin position="279"/>
        <end position="299"/>
    </location>
</feature>
<keyword evidence="1" id="KW-1133">Transmembrane helix</keyword>
<dbReference type="Proteomes" id="UP000249341">
    <property type="component" value="Unassembled WGS sequence"/>
</dbReference>
<proteinExistence type="predicted"/>
<sequence length="389" mass="41469">MIVAHGVGSSADLPLPLDLVLQAGAATVVLSFLIAAFWWRRPRLSFRRIEAAKSSRLRWPVLILALYVLVNAFLGPSGATNPAAHALFVWLWVGLVLISVVFGPVWRAVNPLRTLFALLRLPRRGLRPLPPGSGLGAWPAAAFLLVFVWFELVAPHHGDPVTLGAFILGYAVTQLACATVRGEDWFARGDCFEVYSDLAGRLSPRVFAFSGVSAGALGAFLAVWWGSTVFDSASASPAWATFVQRAGHPGGYATGALVAICGLVFLAVHWVAGRLDVTASLIPIAVGYTLAHYLSLLLVEGPRGLLLLVQQWGIADGMTWDVAPVPAVIAGAQIALILIGHALGVIIAHDQALAESPDRPVLATLADELPMVIFMIGCTWAGLFLLFVR</sequence>
<feature type="transmembrane region" description="Helical" evidence="1">
    <location>
        <begin position="87"/>
        <end position="109"/>
    </location>
</feature>
<accession>A0A327ZI82</accession>
<gene>
    <name evidence="2" type="ORF">B0I29_102238</name>
</gene>
<evidence type="ECO:0000313" key="2">
    <source>
        <dbReference type="EMBL" id="RAK42413.1"/>
    </source>
</evidence>
<dbReference type="EMBL" id="QLMJ01000002">
    <property type="protein sequence ID" value="RAK42413.1"/>
    <property type="molecule type" value="Genomic_DNA"/>
</dbReference>
<name>A0A327ZI82_9ACTN</name>
<dbReference type="RefSeq" id="WP_111647576.1">
    <property type="nucleotide sequence ID" value="NZ_JACHWI010000003.1"/>
</dbReference>
<feature type="transmembrane region" description="Helical" evidence="1">
    <location>
        <begin position="206"/>
        <end position="230"/>
    </location>
</feature>
<feature type="transmembrane region" description="Helical" evidence="1">
    <location>
        <begin position="59"/>
        <end position="75"/>
    </location>
</feature>
<evidence type="ECO:0000313" key="3">
    <source>
        <dbReference type="Proteomes" id="UP000249341"/>
    </source>
</evidence>
<feature type="transmembrane region" description="Helical" evidence="1">
    <location>
        <begin position="129"/>
        <end position="150"/>
    </location>
</feature>
<feature type="transmembrane region" description="Helical" evidence="1">
    <location>
        <begin position="250"/>
        <end position="272"/>
    </location>
</feature>
<dbReference type="OrthoDB" id="8168962at2"/>
<feature type="transmembrane region" description="Helical" evidence="1">
    <location>
        <begin position="327"/>
        <end position="348"/>
    </location>
</feature>
<organism evidence="2 3">
    <name type="scientific">Actinoplanes lutulentus</name>
    <dbReference type="NCBI Taxonomy" id="1287878"/>
    <lineage>
        <taxon>Bacteria</taxon>
        <taxon>Bacillati</taxon>
        <taxon>Actinomycetota</taxon>
        <taxon>Actinomycetes</taxon>
        <taxon>Micromonosporales</taxon>
        <taxon>Micromonosporaceae</taxon>
        <taxon>Actinoplanes</taxon>
    </lineage>
</organism>
<keyword evidence="1" id="KW-0812">Transmembrane</keyword>